<dbReference type="PROSITE" id="PS52019">
    <property type="entry name" value="PKS_MFAS_DH"/>
    <property type="match status" value="1"/>
</dbReference>
<evidence type="ECO:0000313" key="6">
    <source>
        <dbReference type="Proteomes" id="UP001596409"/>
    </source>
</evidence>
<keyword evidence="1" id="KW-0808">Transferase</keyword>
<dbReference type="RefSeq" id="WP_385868875.1">
    <property type="nucleotide sequence ID" value="NZ_JBHSYM010000017.1"/>
</dbReference>
<dbReference type="Pfam" id="PF21089">
    <property type="entry name" value="PKS_DH_N"/>
    <property type="match status" value="1"/>
</dbReference>
<comment type="caution">
    <text evidence="5">The sequence shown here is derived from an EMBL/GenBank/DDBJ whole genome shotgun (WGS) entry which is preliminary data.</text>
</comment>
<name>A0ABW2DUY3_9ACTN</name>
<evidence type="ECO:0000256" key="2">
    <source>
        <dbReference type="ARBA" id="ARBA00023268"/>
    </source>
</evidence>
<dbReference type="InterPro" id="IPR050091">
    <property type="entry name" value="PKS_NRPS_Biosynth_Enz"/>
</dbReference>
<reference evidence="6" key="1">
    <citation type="journal article" date="2019" name="Int. J. Syst. Evol. Microbiol.">
        <title>The Global Catalogue of Microorganisms (GCM) 10K type strain sequencing project: providing services to taxonomists for standard genome sequencing and annotation.</title>
        <authorList>
            <consortium name="The Broad Institute Genomics Platform"/>
            <consortium name="The Broad Institute Genome Sequencing Center for Infectious Disease"/>
            <person name="Wu L."/>
            <person name="Ma J."/>
        </authorList>
    </citation>
    <scope>NUCLEOTIDE SEQUENCE [LARGE SCALE GENOMIC DNA]</scope>
    <source>
        <strain evidence="6">JCM 4855</strain>
    </source>
</reference>
<dbReference type="InterPro" id="IPR042104">
    <property type="entry name" value="PKS_dehydratase_sf"/>
</dbReference>
<feature type="region of interest" description="C-terminal hotdog fold" evidence="3">
    <location>
        <begin position="220"/>
        <end position="359"/>
    </location>
</feature>
<keyword evidence="6" id="KW-1185">Reference proteome</keyword>
<feature type="domain" description="PKS/mFAS DH" evidence="4">
    <location>
        <begin position="85"/>
        <end position="359"/>
    </location>
</feature>
<dbReference type="InterPro" id="IPR049900">
    <property type="entry name" value="PKS_mFAS_DH"/>
</dbReference>
<dbReference type="InterPro" id="IPR055123">
    <property type="entry name" value="SpnB-like_Rossmann"/>
</dbReference>
<feature type="active site" description="Proton acceptor; for dehydratase activity" evidence="3">
    <location>
        <position position="117"/>
    </location>
</feature>
<accession>A0ABW2DUY3</accession>
<dbReference type="InterPro" id="IPR036291">
    <property type="entry name" value="NAD(P)-bd_dom_sf"/>
</dbReference>
<feature type="active site" description="Proton donor; for dehydratase activity" evidence="3">
    <location>
        <position position="281"/>
    </location>
</feature>
<dbReference type="Gene3D" id="3.40.50.720">
    <property type="entry name" value="NAD(P)-binding Rossmann-like Domain"/>
    <property type="match status" value="1"/>
</dbReference>
<organism evidence="5 6">
    <name type="scientific">Streptomyces viridiviolaceus</name>
    <dbReference type="NCBI Taxonomy" id="68282"/>
    <lineage>
        <taxon>Bacteria</taxon>
        <taxon>Bacillati</taxon>
        <taxon>Actinomycetota</taxon>
        <taxon>Actinomycetes</taxon>
        <taxon>Kitasatosporales</taxon>
        <taxon>Streptomycetaceae</taxon>
        <taxon>Streptomyces</taxon>
    </lineage>
</organism>
<proteinExistence type="predicted"/>
<feature type="non-terminal residue" evidence="5">
    <location>
        <position position="1"/>
    </location>
</feature>
<evidence type="ECO:0000259" key="4">
    <source>
        <dbReference type="PROSITE" id="PS52019"/>
    </source>
</evidence>
<dbReference type="Gene3D" id="3.10.129.110">
    <property type="entry name" value="Polyketide synthase dehydratase"/>
    <property type="match status" value="1"/>
</dbReference>
<evidence type="ECO:0000313" key="5">
    <source>
        <dbReference type="EMBL" id="MFC7011654.1"/>
    </source>
</evidence>
<dbReference type="Pfam" id="PF22953">
    <property type="entry name" value="SpnB_Rossmann"/>
    <property type="match status" value="1"/>
</dbReference>
<dbReference type="SUPFAM" id="SSF51735">
    <property type="entry name" value="NAD(P)-binding Rossmann-fold domains"/>
    <property type="match status" value="1"/>
</dbReference>
<dbReference type="Pfam" id="PF14765">
    <property type="entry name" value="PS-DH"/>
    <property type="match status" value="1"/>
</dbReference>
<dbReference type="PANTHER" id="PTHR43775:SF51">
    <property type="entry name" value="INACTIVE PHENOLPHTHIOCEROL SYNTHESIS POLYKETIDE SYNTHASE TYPE I PKS1-RELATED"/>
    <property type="match status" value="1"/>
</dbReference>
<dbReference type="SMART" id="SM00826">
    <property type="entry name" value="PKS_DH"/>
    <property type="match status" value="1"/>
</dbReference>
<dbReference type="EMBL" id="JBHSYM010000017">
    <property type="protein sequence ID" value="MFC7011654.1"/>
    <property type="molecule type" value="Genomic_DNA"/>
</dbReference>
<dbReference type="PANTHER" id="PTHR43775">
    <property type="entry name" value="FATTY ACID SYNTHASE"/>
    <property type="match status" value="1"/>
</dbReference>
<dbReference type="InterPro" id="IPR049552">
    <property type="entry name" value="PKS_DH_N"/>
</dbReference>
<keyword evidence="2" id="KW-0511">Multifunctional enzyme</keyword>
<feature type="non-terminal residue" evidence="5">
    <location>
        <position position="564"/>
    </location>
</feature>
<feature type="region of interest" description="N-terminal hotdog fold" evidence="3">
    <location>
        <begin position="85"/>
        <end position="208"/>
    </location>
</feature>
<evidence type="ECO:0000256" key="3">
    <source>
        <dbReference type="PROSITE-ProRule" id="PRU01363"/>
    </source>
</evidence>
<gene>
    <name evidence="5" type="ORF">ACFQMH_08045</name>
</gene>
<dbReference type="Gene3D" id="3.30.70.3290">
    <property type="match status" value="1"/>
</dbReference>
<dbReference type="Proteomes" id="UP001596409">
    <property type="component" value="Unassembled WGS sequence"/>
</dbReference>
<dbReference type="InterPro" id="IPR049551">
    <property type="entry name" value="PKS_DH_C"/>
</dbReference>
<protein>
    <submittedName>
        <fullName evidence="5">Polyketide synthase dehydratase domain-containing protein</fullName>
    </submittedName>
</protein>
<dbReference type="InterPro" id="IPR020807">
    <property type="entry name" value="PKS_DH"/>
</dbReference>
<sequence length="564" mass="59112">DTLTTDGHTFAATLRRDRDETREVLTALAHLHARGTTVDWNAFYTGTGARHTNLPTYAFQHQPYWASAQQAGGDPMSLGLGSVEHPLLSAVVASPDTDGVVLTGRLSLQGQTWIADHDVLGTVLLPGTAFVELATQAGDHVGCDALEELALHAPLVLPEHGGVQLRVAVGAEDSSGSRRITIHSRGEQEEGAWTQHADGVLVSGLRGAPFDFAQWPPRDAEPLSVEGGYQRLLERGYAYGPVFQGLKAAWRRGDEVFAEVTLPEEAHADAQRFGIHPALLDAAMHAELLVDDGTESGETVLPFSWNGVTLHAAGATSLRVRLTRSGSDSLSLAVADPAGQPVLTVGSLVSRPVPSGQMGAGRSSLNDALFRVEWVPVADGVPSSGEVSWAAWEDITPGAQVPDVVVLDCVPGAFTGTGGEAARSAAGRALQVVQKWLGEERFAQSRLLVTTHGAVSADGEDITDLAGAAVWGLIRAAQSEHPDRILLADVDAPFDTSGLLATGESQLLVRDGRTRAPRLARVTGGDGAEPVAGLDGTVLITGGTGGLGALVARHLVTHHHATHL</sequence>
<evidence type="ECO:0000256" key="1">
    <source>
        <dbReference type="ARBA" id="ARBA00022679"/>
    </source>
</evidence>